<gene>
    <name evidence="3" type="ORF">PR048_025161</name>
</gene>
<protein>
    <recommendedName>
        <fullName evidence="2">Reverse transcriptase/retrotransposon-derived protein RNase H-like domain-containing protein</fullName>
    </recommendedName>
</protein>
<name>A0ABQ9GQI3_9NEOP</name>
<feature type="domain" description="Reverse transcriptase/retrotransposon-derived protein RNase H-like" evidence="2">
    <location>
        <begin position="198"/>
        <end position="298"/>
    </location>
</feature>
<comment type="caution">
    <text evidence="3">The sequence shown here is derived from an EMBL/GenBank/DDBJ whole genome shotgun (WGS) entry which is preliminary data.</text>
</comment>
<sequence>MSNETFSHTIMNLSAVSGHNTDCHNRMSNINLAVALVYQQALSVAFALTTMMEEANEANVRRRVWIPVNQADTVNHHVSTDIIKSSALDQVLSGGLVYDTTDLDEAYMQIPVDGETSRILTLFNAFTGLNGYLLNTRLRICKFCIFLVTDSWLAITNPTTDKTTTIINATSPLLFKDKATILEPLHRLLNSKSEWALTTKHRHTFHMVKHMLTSQALDHYNPDLPLVVTADALPAGVGAVLGTHHTKCSAWQNKRYLMPMHHKHCLPERECLQLDREELTFIFAVKFIPYLAFCQFTIITYHTTLLGIFSPDRLTPLHLSPQMLLWTLIQSSFDYELCQTR</sequence>
<evidence type="ECO:0000313" key="3">
    <source>
        <dbReference type="EMBL" id="KAJ8874315.1"/>
    </source>
</evidence>
<evidence type="ECO:0000256" key="1">
    <source>
        <dbReference type="ARBA" id="ARBA00023268"/>
    </source>
</evidence>
<dbReference type="InterPro" id="IPR043502">
    <property type="entry name" value="DNA/RNA_pol_sf"/>
</dbReference>
<organism evidence="3 4">
    <name type="scientific">Dryococelus australis</name>
    <dbReference type="NCBI Taxonomy" id="614101"/>
    <lineage>
        <taxon>Eukaryota</taxon>
        <taxon>Metazoa</taxon>
        <taxon>Ecdysozoa</taxon>
        <taxon>Arthropoda</taxon>
        <taxon>Hexapoda</taxon>
        <taxon>Insecta</taxon>
        <taxon>Pterygota</taxon>
        <taxon>Neoptera</taxon>
        <taxon>Polyneoptera</taxon>
        <taxon>Phasmatodea</taxon>
        <taxon>Verophasmatodea</taxon>
        <taxon>Anareolatae</taxon>
        <taxon>Phasmatidae</taxon>
        <taxon>Eurycanthinae</taxon>
        <taxon>Dryococelus</taxon>
    </lineage>
</organism>
<accession>A0ABQ9GQI3</accession>
<dbReference type="SUPFAM" id="SSF56672">
    <property type="entry name" value="DNA/RNA polymerases"/>
    <property type="match status" value="1"/>
</dbReference>
<keyword evidence="1" id="KW-0511">Multifunctional enzyme</keyword>
<dbReference type="Pfam" id="PF17919">
    <property type="entry name" value="RT_RNaseH_2"/>
    <property type="match status" value="1"/>
</dbReference>
<dbReference type="PANTHER" id="PTHR37984">
    <property type="entry name" value="PROTEIN CBG26694"/>
    <property type="match status" value="1"/>
</dbReference>
<proteinExistence type="predicted"/>
<dbReference type="Proteomes" id="UP001159363">
    <property type="component" value="Chromosome 9"/>
</dbReference>
<evidence type="ECO:0000313" key="4">
    <source>
        <dbReference type="Proteomes" id="UP001159363"/>
    </source>
</evidence>
<dbReference type="InterPro" id="IPR050951">
    <property type="entry name" value="Retrovirus_Pol_polyprotein"/>
</dbReference>
<dbReference type="InterPro" id="IPR041577">
    <property type="entry name" value="RT_RNaseH_2"/>
</dbReference>
<dbReference type="PANTHER" id="PTHR37984:SF5">
    <property type="entry name" value="PROTEIN NYNRIN-LIKE"/>
    <property type="match status" value="1"/>
</dbReference>
<evidence type="ECO:0000259" key="2">
    <source>
        <dbReference type="Pfam" id="PF17919"/>
    </source>
</evidence>
<dbReference type="EMBL" id="JARBHB010000010">
    <property type="protein sequence ID" value="KAJ8874315.1"/>
    <property type="molecule type" value="Genomic_DNA"/>
</dbReference>
<keyword evidence="4" id="KW-1185">Reference proteome</keyword>
<reference evidence="3 4" key="1">
    <citation type="submission" date="2023-02" db="EMBL/GenBank/DDBJ databases">
        <title>LHISI_Scaffold_Assembly.</title>
        <authorList>
            <person name="Stuart O.P."/>
            <person name="Cleave R."/>
            <person name="Magrath M.J.L."/>
            <person name="Mikheyev A.S."/>
        </authorList>
    </citation>
    <scope>NUCLEOTIDE SEQUENCE [LARGE SCALE GENOMIC DNA]</scope>
    <source>
        <strain evidence="3">Daus_M_001</strain>
        <tissue evidence="3">Leg muscle</tissue>
    </source>
</reference>